<sequence>MGPLGAEEVWAGRKWKNWWIGGKDEGLEWEGKMGRVGLERRKQEGIGGTGNVEIVEREAVRRICGSGTGQKWGEMVDWGKKKD</sequence>
<organism evidence="1 2">
    <name type="scientific">Petrolisthes manimaculis</name>
    <dbReference type="NCBI Taxonomy" id="1843537"/>
    <lineage>
        <taxon>Eukaryota</taxon>
        <taxon>Metazoa</taxon>
        <taxon>Ecdysozoa</taxon>
        <taxon>Arthropoda</taxon>
        <taxon>Crustacea</taxon>
        <taxon>Multicrustacea</taxon>
        <taxon>Malacostraca</taxon>
        <taxon>Eumalacostraca</taxon>
        <taxon>Eucarida</taxon>
        <taxon>Decapoda</taxon>
        <taxon>Pleocyemata</taxon>
        <taxon>Anomura</taxon>
        <taxon>Galatheoidea</taxon>
        <taxon>Porcellanidae</taxon>
        <taxon>Petrolisthes</taxon>
    </lineage>
</organism>
<name>A0AAE1P7W5_9EUCA</name>
<gene>
    <name evidence="1" type="ORF">Pmani_025555</name>
</gene>
<evidence type="ECO:0000313" key="2">
    <source>
        <dbReference type="Proteomes" id="UP001292094"/>
    </source>
</evidence>
<keyword evidence="2" id="KW-1185">Reference proteome</keyword>
<protein>
    <submittedName>
        <fullName evidence="1">Uncharacterized protein</fullName>
    </submittedName>
</protein>
<dbReference type="AlphaFoldDB" id="A0AAE1P7W5"/>
<accession>A0AAE1P7W5</accession>
<reference evidence="1" key="1">
    <citation type="submission" date="2023-11" db="EMBL/GenBank/DDBJ databases">
        <title>Genome assemblies of two species of porcelain crab, Petrolisthes cinctipes and Petrolisthes manimaculis (Anomura: Porcellanidae).</title>
        <authorList>
            <person name="Angst P."/>
        </authorList>
    </citation>
    <scope>NUCLEOTIDE SEQUENCE</scope>
    <source>
        <strain evidence="1">PB745_02</strain>
        <tissue evidence="1">Gill</tissue>
    </source>
</reference>
<comment type="caution">
    <text evidence="1">The sequence shown here is derived from an EMBL/GenBank/DDBJ whole genome shotgun (WGS) entry which is preliminary data.</text>
</comment>
<evidence type="ECO:0000313" key="1">
    <source>
        <dbReference type="EMBL" id="KAK4302351.1"/>
    </source>
</evidence>
<proteinExistence type="predicted"/>
<dbReference type="EMBL" id="JAWZYT010002745">
    <property type="protein sequence ID" value="KAK4302351.1"/>
    <property type="molecule type" value="Genomic_DNA"/>
</dbReference>
<dbReference type="Proteomes" id="UP001292094">
    <property type="component" value="Unassembled WGS sequence"/>
</dbReference>